<feature type="region of interest" description="Disordered" evidence="2">
    <location>
        <begin position="194"/>
        <end position="310"/>
    </location>
</feature>
<protein>
    <recommendedName>
        <fullName evidence="7">R3h domain containing protein</fullName>
    </recommendedName>
</protein>
<gene>
    <name evidence="5" type="ORF">MTR67_047007</name>
</gene>
<feature type="domain" description="R3H" evidence="3">
    <location>
        <begin position="94"/>
        <end position="163"/>
    </location>
</feature>
<feature type="compositionally biased region" description="Basic and acidic residues" evidence="2">
    <location>
        <begin position="216"/>
        <end position="226"/>
    </location>
</feature>
<dbReference type="PANTHER" id="PTHR15672:SF8">
    <property type="entry name" value="PROTEIN ENCORE"/>
    <property type="match status" value="1"/>
</dbReference>
<evidence type="ECO:0000313" key="5">
    <source>
        <dbReference type="EMBL" id="WMV53622.1"/>
    </source>
</evidence>
<dbReference type="PANTHER" id="PTHR15672">
    <property type="entry name" value="CAMP-REGULATED PHOSPHOPROTEIN 21 RELATED R3H DOMAIN CONTAINING PROTEIN"/>
    <property type="match status" value="1"/>
</dbReference>
<accession>A0AAF0UWA7</accession>
<sequence>MEGSVSVADDLGAPPESWEVADLDASMRRLILSSSKKDQSDSLSSSVNNNQSELPDSLALAGAGSAAVSGSVSEDVVSTVDQFLREALQNPRERLSVLRMEQDVEKFIRDPGRQQMEFQQLPTSYLRLAAHRVAQHYSLQSMVLLDNSLPDGSGSRIIVRKTSECRMPLIRLADIPVNLPQGDTGVVKVAIKQRPQKGSQASGLNSNSSKGNSAKSVEERKEEYNRARARIFNSNSLSGSSNVKPETESRSQDTYQYGPIGIPQLEEKTSSAGGSDLNSGRGLIDSSTSSSRSARSRTEKEPVGRSKSYNKVAIFRDREIDRKDPDYDRNYDSGIPFNMELLSSLWYMQRFDPGFGFAGGPYTIQPMYAPAINYNTEFPQLGSALRSPISAENQPRPLPQHLPGPWATTTTPGIGYGPAESMMPPPFSHNHVSARSNSAIYLHSTQYPCQRPGMTFIHPHEQVHQPFSQSHPLQPDGFGLARPRHEQLRPGGVDCSACSIFRIHPPVSVSQSLLHCSEDAHMPWQFHCMDEHSRL</sequence>
<feature type="compositionally biased region" description="Polar residues" evidence="2">
    <location>
        <begin position="232"/>
        <end position="244"/>
    </location>
</feature>
<dbReference type="InterPro" id="IPR051937">
    <property type="entry name" value="R3H_domain_containing"/>
</dbReference>
<dbReference type="Proteomes" id="UP001234989">
    <property type="component" value="Chromosome 11"/>
</dbReference>
<dbReference type="InterPro" id="IPR001374">
    <property type="entry name" value="R3H_dom"/>
</dbReference>
<dbReference type="CDD" id="cd02642">
    <property type="entry name" value="R3H_encore_like"/>
    <property type="match status" value="1"/>
</dbReference>
<keyword evidence="6" id="KW-1185">Reference proteome</keyword>
<organism evidence="5 6">
    <name type="scientific">Solanum verrucosum</name>
    <dbReference type="NCBI Taxonomy" id="315347"/>
    <lineage>
        <taxon>Eukaryota</taxon>
        <taxon>Viridiplantae</taxon>
        <taxon>Streptophyta</taxon>
        <taxon>Embryophyta</taxon>
        <taxon>Tracheophyta</taxon>
        <taxon>Spermatophyta</taxon>
        <taxon>Magnoliopsida</taxon>
        <taxon>eudicotyledons</taxon>
        <taxon>Gunneridae</taxon>
        <taxon>Pentapetalae</taxon>
        <taxon>asterids</taxon>
        <taxon>lamiids</taxon>
        <taxon>Solanales</taxon>
        <taxon>Solanaceae</taxon>
        <taxon>Solanoideae</taxon>
        <taxon>Solaneae</taxon>
        <taxon>Solanum</taxon>
    </lineage>
</organism>
<dbReference type="AlphaFoldDB" id="A0AAF0UWA7"/>
<dbReference type="InterPro" id="IPR024771">
    <property type="entry name" value="SUZ"/>
</dbReference>
<keyword evidence="1" id="KW-0597">Phosphoprotein</keyword>
<dbReference type="PROSITE" id="PS51061">
    <property type="entry name" value="R3H"/>
    <property type="match status" value="1"/>
</dbReference>
<name>A0AAF0UWA7_SOLVR</name>
<evidence type="ECO:0000313" key="6">
    <source>
        <dbReference type="Proteomes" id="UP001234989"/>
    </source>
</evidence>
<dbReference type="GO" id="GO:0003676">
    <property type="term" value="F:nucleic acid binding"/>
    <property type="evidence" value="ECO:0007669"/>
    <property type="project" value="UniProtKB-UniRule"/>
</dbReference>
<proteinExistence type="predicted"/>
<dbReference type="Pfam" id="PF01424">
    <property type="entry name" value="R3H"/>
    <property type="match status" value="1"/>
</dbReference>
<evidence type="ECO:0000259" key="4">
    <source>
        <dbReference type="PROSITE" id="PS51673"/>
    </source>
</evidence>
<evidence type="ECO:0000259" key="3">
    <source>
        <dbReference type="PROSITE" id="PS51061"/>
    </source>
</evidence>
<dbReference type="Pfam" id="PF12752">
    <property type="entry name" value="SUZ"/>
    <property type="match status" value="1"/>
</dbReference>
<feature type="domain" description="SUZ" evidence="4">
    <location>
        <begin position="166"/>
        <end position="236"/>
    </location>
</feature>
<reference evidence="5" key="1">
    <citation type="submission" date="2023-08" db="EMBL/GenBank/DDBJ databases">
        <title>A de novo genome assembly of Solanum verrucosum Schlechtendal, a Mexican diploid species geographically isolated from the other diploid A-genome species in potato relatives.</title>
        <authorList>
            <person name="Hosaka K."/>
        </authorList>
    </citation>
    <scope>NUCLEOTIDE SEQUENCE</scope>
    <source>
        <tissue evidence="5">Young leaves</tissue>
    </source>
</reference>
<evidence type="ECO:0008006" key="7">
    <source>
        <dbReference type="Google" id="ProtNLM"/>
    </source>
</evidence>
<evidence type="ECO:0000256" key="1">
    <source>
        <dbReference type="ARBA" id="ARBA00022553"/>
    </source>
</evidence>
<dbReference type="PROSITE" id="PS51673">
    <property type="entry name" value="SUZ"/>
    <property type="match status" value="1"/>
</dbReference>
<dbReference type="SUPFAM" id="SSF82708">
    <property type="entry name" value="R3H domain"/>
    <property type="match status" value="1"/>
</dbReference>
<dbReference type="SMART" id="SM00393">
    <property type="entry name" value="R3H"/>
    <property type="match status" value="1"/>
</dbReference>
<dbReference type="Gene3D" id="3.30.1370.50">
    <property type="entry name" value="R3H-like domain"/>
    <property type="match status" value="1"/>
</dbReference>
<dbReference type="InterPro" id="IPR036867">
    <property type="entry name" value="R3H_dom_sf"/>
</dbReference>
<evidence type="ECO:0000256" key="2">
    <source>
        <dbReference type="SAM" id="MobiDB-lite"/>
    </source>
</evidence>
<dbReference type="EMBL" id="CP133622">
    <property type="protein sequence ID" value="WMV53622.1"/>
    <property type="molecule type" value="Genomic_DNA"/>
</dbReference>
<feature type="compositionally biased region" description="Low complexity" evidence="2">
    <location>
        <begin position="201"/>
        <end position="215"/>
    </location>
</feature>